<feature type="region of interest" description="Disordered" evidence="1">
    <location>
        <begin position="74"/>
        <end position="106"/>
    </location>
</feature>
<feature type="region of interest" description="Disordered" evidence="1">
    <location>
        <begin position="162"/>
        <end position="217"/>
    </location>
</feature>
<organism evidence="3 4">
    <name type="scientific">Clathrospora elynae</name>
    <dbReference type="NCBI Taxonomy" id="706981"/>
    <lineage>
        <taxon>Eukaryota</taxon>
        <taxon>Fungi</taxon>
        <taxon>Dikarya</taxon>
        <taxon>Ascomycota</taxon>
        <taxon>Pezizomycotina</taxon>
        <taxon>Dothideomycetes</taxon>
        <taxon>Pleosporomycetidae</taxon>
        <taxon>Pleosporales</taxon>
        <taxon>Diademaceae</taxon>
        <taxon>Clathrospora</taxon>
    </lineage>
</organism>
<evidence type="ECO:0008006" key="5">
    <source>
        <dbReference type="Google" id="ProtNLM"/>
    </source>
</evidence>
<feature type="transmembrane region" description="Helical" evidence="2">
    <location>
        <begin position="139"/>
        <end position="160"/>
    </location>
</feature>
<dbReference type="EMBL" id="ML976001">
    <property type="protein sequence ID" value="KAF1946783.1"/>
    <property type="molecule type" value="Genomic_DNA"/>
</dbReference>
<keyword evidence="2" id="KW-0472">Membrane</keyword>
<evidence type="ECO:0000313" key="3">
    <source>
        <dbReference type="EMBL" id="KAF1946783.1"/>
    </source>
</evidence>
<proteinExistence type="predicted"/>
<name>A0A6A5T2H0_9PLEO</name>
<dbReference type="OrthoDB" id="5296155at2759"/>
<evidence type="ECO:0000313" key="4">
    <source>
        <dbReference type="Proteomes" id="UP000800038"/>
    </source>
</evidence>
<evidence type="ECO:0000256" key="2">
    <source>
        <dbReference type="SAM" id="Phobius"/>
    </source>
</evidence>
<feature type="compositionally biased region" description="Low complexity" evidence="1">
    <location>
        <begin position="162"/>
        <end position="192"/>
    </location>
</feature>
<dbReference type="AlphaFoldDB" id="A0A6A5T2H0"/>
<keyword evidence="2" id="KW-1133">Transmembrane helix</keyword>
<evidence type="ECO:0000256" key="1">
    <source>
        <dbReference type="SAM" id="MobiDB-lite"/>
    </source>
</evidence>
<protein>
    <recommendedName>
        <fullName evidence="5">Tat pathway signal sequence</fullName>
    </recommendedName>
</protein>
<dbReference type="Proteomes" id="UP000800038">
    <property type="component" value="Unassembled WGS sequence"/>
</dbReference>
<feature type="region of interest" description="Disordered" evidence="1">
    <location>
        <begin position="1"/>
        <end position="22"/>
    </location>
</feature>
<accession>A0A6A5T2H0</accession>
<feature type="compositionally biased region" description="Basic residues" evidence="1">
    <location>
        <begin position="1"/>
        <end position="10"/>
    </location>
</feature>
<gene>
    <name evidence="3" type="ORF">EJ02DRAFT_462101</name>
</gene>
<keyword evidence="4" id="KW-1185">Reference proteome</keyword>
<reference evidence="3" key="1">
    <citation type="journal article" date="2020" name="Stud. Mycol.">
        <title>101 Dothideomycetes genomes: a test case for predicting lifestyles and emergence of pathogens.</title>
        <authorList>
            <person name="Haridas S."/>
            <person name="Albert R."/>
            <person name="Binder M."/>
            <person name="Bloem J."/>
            <person name="Labutti K."/>
            <person name="Salamov A."/>
            <person name="Andreopoulos B."/>
            <person name="Baker S."/>
            <person name="Barry K."/>
            <person name="Bills G."/>
            <person name="Bluhm B."/>
            <person name="Cannon C."/>
            <person name="Castanera R."/>
            <person name="Culley D."/>
            <person name="Daum C."/>
            <person name="Ezra D."/>
            <person name="Gonzalez J."/>
            <person name="Henrissat B."/>
            <person name="Kuo A."/>
            <person name="Liang C."/>
            <person name="Lipzen A."/>
            <person name="Lutzoni F."/>
            <person name="Magnuson J."/>
            <person name="Mondo S."/>
            <person name="Nolan M."/>
            <person name="Ohm R."/>
            <person name="Pangilinan J."/>
            <person name="Park H.-J."/>
            <person name="Ramirez L."/>
            <person name="Alfaro M."/>
            <person name="Sun H."/>
            <person name="Tritt A."/>
            <person name="Yoshinaga Y."/>
            <person name="Zwiers L.-H."/>
            <person name="Turgeon B."/>
            <person name="Goodwin S."/>
            <person name="Spatafora J."/>
            <person name="Crous P."/>
            <person name="Grigoriev I."/>
        </authorList>
    </citation>
    <scope>NUCLEOTIDE SEQUENCE</scope>
    <source>
        <strain evidence="3">CBS 161.51</strain>
    </source>
</reference>
<keyword evidence="2" id="KW-0812">Transmembrane</keyword>
<feature type="compositionally biased region" description="Basic and acidic residues" evidence="1">
    <location>
        <begin position="93"/>
        <end position="103"/>
    </location>
</feature>
<sequence length="421" mass="44897">MDFIRAKRASIHQPLDDERPAKRISTPAGQRLSVILDAKRSKSPAARAKINVTTTSTYCNDPSHLHVGPVQHAHKSEKKPGFVSVMTGGRLGDTPRESSEDMRNGSNLSVSVWSKDEEKFGHIRQKSHRGFGAWGWKRIVIIAAVLIALIIALAVGLAVGTKKKNTTSTSATSSSPTTTTTATTGGAQPAGGDTNSDPSAVNEAPPQPTSTLTPSAVPANFPVGSHSLVLFLDTVNTGCTADPDTWTCAPNTDYYKDPQKALTILNWKISGTSGSYKISSGGQDATFGTTFQNEDLKLMDAGKSSERYYFQFNRAKTVNMTGTIGDEKGDFECDYGVSTMQGVLYTKMQRTYPDETIAVSDTGNPVWPFAARVEQAVAGGKGVPSCKTSSGEDVTGGLEAQDASTLCSCLYKNWTPPRVTG</sequence>